<proteinExistence type="predicted"/>
<dbReference type="InterPro" id="IPR011453">
    <property type="entry name" value="DUF1559"/>
</dbReference>
<dbReference type="SUPFAM" id="SSF54523">
    <property type="entry name" value="Pili subunits"/>
    <property type="match status" value="1"/>
</dbReference>
<comment type="caution">
    <text evidence="4">The sequence shown here is derived from an EMBL/GenBank/DDBJ whole genome shotgun (WGS) entry which is preliminary data.</text>
</comment>
<name>A0ABX1VFA5_9PLAN</name>
<dbReference type="Gene3D" id="3.30.700.10">
    <property type="entry name" value="Glycoprotein, Type 4 Pilin"/>
    <property type="match status" value="1"/>
</dbReference>
<keyword evidence="2" id="KW-1133">Transmembrane helix</keyword>
<keyword evidence="2" id="KW-0472">Membrane</keyword>
<dbReference type="PROSITE" id="PS00409">
    <property type="entry name" value="PROKAR_NTER_METHYL"/>
    <property type="match status" value="1"/>
</dbReference>
<evidence type="ECO:0000256" key="1">
    <source>
        <dbReference type="SAM" id="MobiDB-lite"/>
    </source>
</evidence>
<reference evidence="4 5" key="1">
    <citation type="journal article" date="2020" name="Syst. Appl. Microbiol.">
        <title>Alienimonas chondri sp. nov., a novel planctomycete isolated from the biofilm of the red alga Chondrus crispus.</title>
        <authorList>
            <person name="Vitorino I."/>
            <person name="Albuquerque L."/>
            <person name="Wiegand S."/>
            <person name="Kallscheuer N."/>
            <person name="da Costa M.S."/>
            <person name="Lobo-da-Cunha A."/>
            <person name="Jogler C."/>
            <person name="Lage O.M."/>
        </authorList>
    </citation>
    <scope>NUCLEOTIDE SEQUENCE [LARGE SCALE GENOMIC DNA]</scope>
    <source>
        <strain evidence="4 5">LzC2</strain>
    </source>
</reference>
<protein>
    <recommendedName>
        <fullName evidence="3">DUF1559 domain-containing protein</fullName>
    </recommendedName>
</protein>
<evidence type="ECO:0000256" key="2">
    <source>
        <dbReference type="SAM" id="Phobius"/>
    </source>
</evidence>
<dbReference type="Proteomes" id="UP000609651">
    <property type="component" value="Unassembled WGS sequence"/>
</dbReference>
<dbReference type="PANTHER" id="PTHR30093">
    <property type="entry name" value="GENERAL SECRETION PATHWAY PROTEIN G"/>
    <property type="match status" value="1"/>
</dbReference>
<dbReference type="InterPro" id="IPR045584">
    <property type="entry name" value="Pilin-like"/>
</dbReference>
<organism evidence="4 5">
    <name type="scientific">Alienimonas chondri</name>
    <dbReference type="NCBI Taxonomy" id="2681879"/>
    <lineage>
        <taxon>Bacteria</taxon>
        <taxon>Pseudomonadati</taxon>
        <taxon>Planctomycetota</taxon>
        <taxon>Planctomycetia</taxon>
        <taxon>Planctomycetales</taxon>
        <taxon>Planctomycetaceae</taxon>
        <taxon>Alienimonas</taxon>
    </lineage>
</organism>
<evidence type="ECO:0000313" key="4">
    <source>
        <dbReference type="EMBL" id="NNJ26784.1"/>
    </source>
</evidence>
<feature type="region of interest" description="Disordered" evidence="1">
    <location>
        <begin position="310"/>
        <end position="336"/>
    </location>
</feature>
<gene>
    <name evidence="4" type="ORF">LzC2_28760</name>
</gene>
<accession>A0ABX1VFA5</accession>
<feature type="domain" description="DUF1559" evidence="3">
    <location>
        <begin position="47"/>
        <end position="127"/>
    </location>
</feature>
<dbReference type="PANTHER" id="PTHR30093:SF2">
    <property type="entry name" value="TYPE II SECRETION SYSTEM PROTEIN H"/>
    <property type="match status" value="1"/>
</dbReference>
<evidence type="ECO:0000259" key="3">
    <source>
        <dbReference type="Pfam" id="PF07596"/>
    </source>
</evidence>
<feature type="transmembrane region" description="Helical" evidence="2">
    <location>
        <begin position="21"/>
        <end position="46"/>
    </location>
</feature>
<dbReference type="NCBIfam" id="TIGR02532">
    <property type="entry name" value="IV_pilin_GFxxxE"/>
    <property type="match status" value="1"/>
</dbReference>
<dbReference type="Pfam" id="PF07596">
    <property type="entry name" value="SBP_bac_10"/>
    <property type="match status" value="1"/>
</dbReference>
<feature type="compositionally biased region" description="Basic and acidic residues" evidence="1">
    <location>
        <begin position="325"/>
        <end position="336"/>
    </location>
</feature>
<dbReference type="EMBL" id="WTPX01000098">
    <property type="protein sequence ID" value="NNJ26784.1"/>
    <property type="molecule type" value="Genomic_DNA"/>
</dbReference>
<dbReference type="RefSeq" id="WP_171188137.1">
    <property type="nucleotide sequence ID" value="NZ_WTPX01000098.1"/>
</dbReference>
<sequence length="336" mass="37065">MSLSFYSVVRRHSPARPGGRRGFTLIELLVVMAVIVILVSLLLPAIQASRATARSVQDKNNLRQLVLAWTGYHEQNNGQMVPAVTYEGEPSGSSFPLSTYWFGQIRKDATSGADSYSWEESPLYPFLGGESEVLNDPSFNLEDVQKTKWNTGRLVTSYSYNFKYLGPGDPVTYDASAGYAVRRVPPGSMYTNGAGKTVKAENPSFSFGSVKTPSRTVVFMDAASYSKNPDGVLGLQENVLSGYPSDLYPTVHYRHPGNTANAAYADGHVETKKYFRTDLVGNFEASDEDYARLLDFLDRQRISHLVETDLTTPSGDGDTIPYDLEYSRDLPPDTDG</sequence>
<evidence type="ECO:0000313" key="5">
    <source>
        <dbReference type="Proteomes" id="UP000609651"/>
    </source>
</evidence>
<dbReference type="InterPro" id="IPR012902">
    <property type="entry name" value="N_methyl_site"/>
</dbReference>
<dbReference type="Pfam" id="PF07963">
    <property type="entry name" value="N_methyl"/>
    <property type="match status" value="1"/>
</dbReference>
<keyword evidence="5" id="KW-1185">Reference proteome</keyword>
<keyword evidence="2" id="KW-0812">Transmembrane</keyword>